<comment type="similarity">
    <text evidence="2 7">Belongs to the major facilitator superfamily. Sugar transporter (TC 2.A.1.1) family.</text>
</comment>
<dbReference type="NCBIfam" id="TIGR00879">
    <property type="entry name" value="SP"/>
    <property type="match status" value="1"/>
</dbReference>
<dbReference type="PROSITE" id="PS00216">
    <property type="entry name" value="SUGAR_TRANSPORT_1"/>
    <property type="match status" value="1"/>
</dbReference>
<feature type="transmembrane region" description="Helical" evidence="9">
    <location>
        <begin position="104"/>
        <end position="125"/>
    </location>
</feature>
<name>A0A397UF89_9GLOM</name>
<organism evidence="11 12">
    <name type="scientific">Gigaspora rosea</name>
    <dbReference type="NCBI Taxonomy" id="44941"/>
    <lineage>
        <taxon>Eukaryota</taxon>
        <taxon>Fungi</taxon>
        <taxon>Fungi incertae sedis</taxon>
        <taxon>Mucoromycota</taxon>
        <taxon>Glomeromycotina</taxon>
        <taxon>Glomeromycetes</taxon>
        <taxon>Diversisporales</taxon>
        <taxon>Gigasporaceae</taxon>
        <taxon>Gigaspora</taxon>
    </lineage>
</organism>
<dbReference type="Gene3D" id="1.20.1250.20">
    <property type="entry name" value="MFS general substrate transporter like domains"/>
    <property type="match status" value="1"/>
</dbReference>
<evidence type="ECO:0000256" key="2">
    <source>
        <dbReference type="ARBA" id="ARBA00010992"/>
    </source>
</evidence>
<feature type="transmembrane region" description="Helical" evidence="9">
    <location>
        <begin position="437"/>
        <end position="458"/>
    </location>
</feature>
<evidence type="ECO:0000256" key="4">
    <source>
        <dbReference type="ARBA" id="ARBA00022692"/>
    </source>
</evidence>
<evidence type="ECO:0000313" key="12">
    <source>
        <dbReference type="Proteomes" id="UP000266673"/>
    </source>
</evidence>
<keyword evidence="5 9" id="KW-1133">Transmembrane helix</keyword>
<keyword evidence="6 9" id="KW-0472">Membrane</keyword>
<evidence type="ECO:0000256" key="3">
    <source>
        <dbReference type="ARBA" id="ARBA00022448"/>
    </source>
</evidence>
<dbReference type="InterPro" id="IPR005828">
    <property type="entry name" value="MFS_sugar_transport-like"/>
</dbReference>
<dbReference type="FunFam" id="1.20.1250.20:FF:000026">
    <property type="entry name" value="MFS quinate transporter QutD"/>
    <property type="match status" value="1"/>
</dbReference>
<feature type="transmembrane region" description="Helical" evidence="9">
    <location>
        <begin position="7"/>
        <end position="32"/>
    </location>
</feature>
<feature type="transmembrane region" description="Helical" evidence="9">
    <location>
        <begin position="78"/>
        <end position="98"/>
    </location>
</feature>
<feature type="domain" description="Major facilitator superfamily (MFS) profile" evidence="10">
    <location>
        <begin position="11"/>
        <end position="462"/>
    </location>
</feature>
<evidence type="ECO:0000256" key="1">
    <source>
        <dbReference type="ARBA" id="ARBA00004141"/>
    </source>
</evidence>
<dbReference type="STRING" id="44941.A0A397UF89"/>
<dbReference type="EMBL" id="QKWP01001916">
    <property type="protein sequence ID" value="RIB05796.1"/>
    <property type="molecule type" value="Genomic_DNA"/>
</dbReference>
<evidence type="ECO:0000259" key="10">
    <source>
        <dbReference type="PROSITE" id="PS50850"/>
    </source>
</evidence>
<feature type="transmembrane region" description="Helical" evidence="9">
    <location>
        <begin position="137"/>
        <end position="155"/>
    </location>
</feature>
<evidence type="ECO:0000256" key="5">
    <source>
        <dbReference type="ARBA" id="ARBA00022989"/>
    </source>
</evidence>
<feature type="transmembrane region" description="Helical" evidence="9">
    <location>
        <begin position="170"/>
        <end position="191"/>
    </location>
</feature>
<keyword evidence="12" id="KW-1185">Reference proteome</keyword>
<dbReference type="InterPro" id="IPR003663">
    <property type="entry name" value="Sugar/inositol_transpt"/>
</dbReference>
<sequence>MDTKLFFVYLCAIFSAFGGFLFGYDIGVISGVLTMPHFRERFPSTPAVEGSIVSSFLAGCFVGALMSGYSADRFGRRFSILGGSIIFAVGSVLQATSATFAQLYIGRIVSGISIGILSMMVPLYQSEISPKEIRGRLVSLQQFSITIGIAVSFWIDYGSAKIDSPAQWQIPLGVQCIPAVLLAIGTTILPFSPRWLLDHDRDDEALIVLSKLRANGDKNDPIVIEEFNEIKETVRFERELGAKSYLELVKRGPENIRKRVILGVAIQAFQQLTGMNAIMYYAPQIFTSAGLADNSATLLATGINGIVNMVATIPAILWIDTWGRRPTLISGGTLMGTFMLIIGIILAVHGTVYYDSAIGKHSLHLNSTASSYSVIVLIYLFVASFAYSWGPGGWIYPAEIFPLRIRGKALSLTTASNWLFNFIIGQFVPILLDSITWGTYIIFGVLGLTMAVSIFLFFPETKGKTLEEMDSIFGDVKSALPTHTEAKRGITDGGTSPSNEPDEIKKTEQARDTETKENIPSVGITFPG</sequence>
<dbReference type="CDD" id="cd17356">
    <property type="entry name" value="MFS_HXT"/>
    <property type="match status" value="1"/>
</dbReference>
<dbReference type="InterPro" id="IPR036259">
    <property type="entry name" value="MFS_trans_sf"/>
</dbReference>
<proteinExistence type="inferred from homology"/>
<protein>
    <submittedName>
        <fullName evidence="11">Sugar transporter</fullName>
    </submittedName>
</protein>
<dbReference type="InterPro" id="IPR050360">
    <property type="entry name" value="MFS_Sugar_Transporters"/>
</dbReference>
<reference evidence="11 12" key="1">
    <citation type="submission" date="2018-06" db="EMBL/GenBank/DDBJ databases">
        <title>Comparative genomics reveals the genomic features of Rhizophagus irregularis, R. cerebriforme, R. diaphanum and Gigaspora rosea, and their symbiotic lifestyle signature.</title>
        <authorList>
            <person name="Morin E."/>
            <person name="San Clemente H."/>
            <person name="Chen E.C.H."/>
            <person name="De La Providencia I."/>
            <person name="Hainaut M."/>
            <person name="Kuo A."/>
            <person name="Kohler A."/>
            <person name="Murat C."/>
            <person name="Tang N."/>
            <person name="Roy S."/>
            <person name="Loubradou J."/>
            <person name="Henrissat B."/>
            <person name="Grigoriev I.V."/>
            <person name="Corradi N."/>
            <person name="Roux C."/>
            <person name="Martin F.M."/>
        </authorList>
    </citation>
    <scope>NUCLEOTIDE SEQUENCE [LARGE SCALE GENOMIC DNA]</scope>
    <source>
        <strain evidence="11 12">DAOM 194757</strain>
    </source>
</reference>
<keyword evidence="4 9" id="KW-0812">Transmembrane</keyword>
<dbReference type="GO" id="GO:0016020">
    <property type="term" value="C:membrane"/>
    <property type="evidence" value="ECO:0007669"/>
    <property type="project" value="UniProtKB-SubCell"/>
</dbReference>
<dbReference type="PRINTS" id="PR00171">
    <property type="entry name" value="SUGRTRNSPORT"/>
</dbReference>
<dbReference type="Proteomes" id="UP000266673">
    <property type="component" value="Unassembled WGS sequence"/>
</dbReference>
<keyword evidence="3 7" id="KW-0813">Transport</keyword>
<comment type="subcellular location">
    <subcellularLocation>
        <location evidence="1">Membrane</location>
        <topology evidence="1">Multi-pass membrane protein</topology>
    </subcellularLocation>
</comment>
<evidence type="ECO:0000256" key="6">
    <source>
        <dbReference type="ARBA" id="ARBA00023136"/>
    </source>
</evidence>
<feature type="transmembrane region" description="Helical" evidence="9">
    <location>
        <begin position="295"/>
        <end position="319"/>
    </location>
</feature>
<dbReference type="AlphaFoldDB" id="A0A397UF89"/>
<dbReference type="PROSITE" id="PS50850">
    <property type="entry name" value="MFS"/>
    <property type="match status" value="1"/>
</dbReference>
<feature type="transmembrane region" description="Helical" evidence="9">
    <location>
        <begin position="409"/>
        <end position="431"/>
    </location>
</feature>
<dbReference type="InterPro" id="IPR020846">
    <property type="entry name" value="MFS_dom"/>
</dbReference>
<feature type="compositionally biased region" description="Basic and acidic residues" evidence="8">
    <location>
        <begin position="502"/>
        <end position="517"/>
    </location>
</feature>
<dbReference type="InterPro" id="IPR005829">
    <property type="entry name" value="Sugar_transporter_CS"/>
</dbReference>
<evidence type="ECO:0000256" key="7">
    <source>
        <dbReference type="RuleBase" id="RU003346"/>
    </source>
</evidence>
<dbReference type="GO" id="GO:0005351">
    <property type="term" value="F:carbohydrate:proton symporter activity"/>
    <property type="evidence" value="ECO:0007669"/>
    <property type="project" value="TreeGrafter"/>
</dbReference>
<comment type="caution">
    <text evidence="11">The sequence shown here is derived from an EMBL/GenBank/DDBJ whole genome shotgun (WGS) entry which is preliminary data.</text>
</comment>
<dbReference type="Pfam" id="PF00083">
    <property type="entry name" value="Sugar_tr"/>
    <property type="match status" value="1"/>
</dbReference>
<evidence type="ECO:0000313" key="11">
    <source>
        <dbReference type="EMBL" id="RIB05796.1"/>
    </source>
</evidence>
<gene>
    <name evidence="11" type="ORF">C2G38_2253608</name>
</gene>
<feature type="transmembrane region" description="Helical" evidence="9">
    <location>
        <begin position="52"/>
        <end position="71"/>
    </location>
</feature>
<dbReference type="SUPFAM" id="SSF103473">
    <property type="entry name" value="MFS general substrate transporter"/>
    <property type="match status" value="1"/>
</dbReference>
<feature type="region of interest" description="Disordered" evidence="8">
    <location>
        <begin position="484"/>
        <end position="528"/>
    </location>
</feature>
<dbReference type="PANTHER" id="PTHR48022:SF7">
    <property type="entry name" value="MAJOR FACILITATOR SUPERFAMILY (MFS) PROFILE DOMAIN-CONTAINING PROTEIN-RELATED"/>
    <property type="match status" value="1"/>
</dbReference>
<feature type="transmembrane region" description="Helical" evidence="9">
    <location>
        <begin position="374"/>
        <end position="397"/>
    </location>
</feature>
<dbReference type="PROSITE" id="PS00217">
    <property type="entry name" value="SUGAR_TRANSPORT_2"/>
    <property type="match status" value="1"/>
</dbReference>
<dbReference type="OrthoDB" id="4142200at2759"/>
<feature type="transmembrane region" description="Helical" evidence="9">
    <location>
        <begin position="260"/>
        <end position="283"/>
    </location>
</feature>
<keyword evidence="11" id="KW-0762">Sugar transport</keyword>
<dbReference type="PANTHER" id="PTHR48022">
    <property type="entry name" value="PLASTIDIC GLUCOSE TRANSPORTER 4"/>
    <property type="match status" value="1"/>
</dbReference>
<evidence type="ECO:0000256" key="9">
    <source>
        <dbReference type="SAM" id="Phobius"/>
    </source>
</evidence>
<accession>A0A397UF89</accession>
<evidence type="ECO:0000256" key="8">
    <source>
        <dbReference type="SAM" id="MobiDB-lite"/>
    </source>
</evidence>
<feature type="transmembrane region" description="Helical" evidence="9">
    <location>
        <begin position="331"/>
        <end position="354"/>
    </location>
</feature>